<comment type="caution">
    <text evidence="1">The sequence shown here is derived from an EMBL/GenBank/DDBJ whole genome shotgun (WGS) entry which is preliminary data.</text>
</comment>
<dbReference type="AlphaFoldDB" id="A0A5J4W1C7"/>
<proteinExistence type="predicted"/>
<dbReference type="Proteomes" id="UP000324800">
    <property type="component" value="Unassembled WGS sequence"/>
</dbReference>
<sequence>MFNTQGEGKELQGDTNFKGGITERISDHVLLNSKGLQDGTNLEEAQLERSQTELSSHETRNLNYVPSSAQGEYAFTYSMYDISSQQHDMIRDQNLIIAGNTFLSQQTVENVDSPSTLPQGSLAGTGGTLGNGLEQCSESLPHNGASAQLSAEYYSNKRLNALIHGSGRKDGMIRANMGLDQVMGVHNDRCN</sequence>
<reference evidence="1 2" key="1">
    <citation type="submission" date="2019-03" db="EMBL/GenBank/DDBJ databases">
        <title>Single cell metagenomics reveals metabolic interactions within the superorganism composed of flagellate Streblomastix strix and complex community of Bacteroidetes bacteria on its surface.</title>
        <authorList>
            <person name="Treitli S.C."/>
            <person name="Kolisko M."/>
            <person name="Husnik F."/>
            <person name="Keeling P."/>
            <person name="Hampl V."/>
        </authorList>
    </citation>
    <scope>NUCLEOTIDE SEQUENCE [LARGE SCALE GENOMIC DNA]</scope>
    <source>
        <strain evidence="1">ST1C</strain>
    </source>
</reference>
<gene>
    <name evidence="1" type="ORF">EZS28_015868</name>
</gene>
<organism evidence="1 2">
    <name type="scientific">Streblomastix strix</name>
    <dbReference type="NCBI Taxonomy" id="222440"/>
    <lineage>
        <taxon>Eukaryota</taxon>
        <taxon>Metamonada</taxon>
        <taxon>Preaxostyla</taxon>
        <taxon>Oxymonadida</taxon>
        <taxon>Streblomastigidae</taxon>
        <taxon>Streblomastix</taxon>
    </lineage>
</organism>
<name>A0A5J4W1C7_9EUKA</name>
<accession>A0A5J4W1C7</accession>
<protein>
    <submittedName>
        <fullName evidence="1">Uncharacterized protein</fullName>
    </submittedName>
</protein>
<evidence type="ECO:0000313" key="2">
    <source>
        <dbReference type="Proteomes" id="UP000324800"/>
    </source>
</evidence>
<evidence type="ECO:0000313" key="1">
    <source>
        <dbReference type="EMBL" id="KAA6388602.1"/>
    </source>
</evidence>
<dbReference type="EMBL" id="SNRW01003917">
    <property type="protein sequence ID" value="KAA6388602.1"/>
    <property type="molecule type" value="Genomic_DNA"/>
</dbReference>